<sequence>MKKTQDVIDKEVLEEVFTTKGLIEKDELQKKVCNGNSTNEKYFRKIYSVLLEIGIIDINDKLNEDYRNILKFKKKKKSEIVLEITPHIQRLYKDYKKATTRATNSLKQEYSEYEDSKDYKIGRKEIYEEREKLYGEHIYLLANHVRESLYALINNKEPEPIKKNHVVSTDPLEDENSQLVNRLAFKNVVNIILKNGLKEIDDKSILDIVRHWYYQDADIDANIGIGDARRNYRENDIDRELKKLYEDESEKNLIIAKKIQSIPKYVLLKVFAYEKTKKNNFDYKYLGLLKKFDTVVSDEDSEPDIKLKKFTNDDIDILKEFQLIYMNEETKEYELLTEKKVQDTHVNNIKKDIVTALKLIGIIKRNFTPTCYKLKVPKDPYYRLGADTKVETINTLIDKLCEVSEKDISPETKAQILKIFDFTVPKNNLKKRIVLRKNLKLYFKFSTSSFHK</sequence>
<evidence type="ECO:0000313" key="2">
    <source>
        <dbReference type="Proteomes" id="UP000239861"/>
    </source>
</evidence>
<dbReference type="Proteomes" id="UP000239861">
    <property type="component" value="Unassembled WGS sequence"/>
</dbReference>
<dbReference type="AlphaFoldDB" id="A0AB36ZUA7"/>
<dbReference type="RefSeq" id="WP_104412949.1">
    <property type="nucleotide sequence ID" value="NZ_PTIW01000058.1"/>
</dbReference>
<dbReference type="EMBL" id="PTIW01000058">
    <property type="protein sequence ID" value="PPK57009.1"/>
    <property type="molecule type" value="Genomic_DNA"/>
</dbReference>
<evidence type="ECO:0000313" key="1">
    <source>
        <dbReference type="EMBL" id="PPK57009.1"/>
    </source>
</evidence>
<accession>A0AB36ZUA7</accession>
<name>A0AB36ZUA7_9BACT</name>
<proteinExistence type="predicted"/>
<reference evidence="1 2" key="1">
    <citation type="submission" date="2018-02" db="EMBL/GenBank/DDBJ databases">
        <title>Subsurface microbial communities from deep shales in Ohio and West Virginia, USA.</title>
        <authorList>
            <person name="Wrighton K."/>
        </authorList>
    </citation>
    <scope>NUCLEOTIDE SEQUENCE [LARGE SCALE GENOMIC DNA]</scope>
    <source>
        <strain evidence="1 2">MARC-MIP3H16</strain>
    </source>
</reference>
<gene>
    <name evidence="1" type="ORF">B0F89_1582</name>
</gene>
<protein>
    <submittedName>
        <fullName evidence="1">Uncharacterized protein</fullName>
    </submittedName>
</protein>
<organism evidence="1 2">
    <name type="scientific">Malaciobacter marinus</name>
    <dbReference type="NCBI Taxonomy" id="505249"/>
    <lineage>
        <taxon>Bacteria</taxon>
        <taxon>Pseudomonadati</taxon>
        <taxon>Campylobacterota</taxon>
        <taxon>Epsilonproteobacteria</taxon>
        <taxon>Campylobacterales</taxon>
        <taxon>Arcobacteraceae</taxon>
        <taxon>Malaciobacter</taxon>
    </lineage>
</organism>
<comment type="caution">
    <text evidence="1">The sequence shown here is derived from an EMBL/GenBank/DDBJ whole genome shotgun (WGS) entry which is preliminary data.</text>
</comment>